<sequence>MEGASAAERRRYRRGYGMPERGHVPSTQKDGPMFYRKPPPTKVSQSLEYGVWRRSVEEAESGVIAHIWEPITPHPKAVGTPLYLNGCIYYIMSGKDTAPPSVLSLDVATHEWAEHTPEGEGPTDCSTCFTMHGCLCVLSCSEKEDTMCMHIWMLDVSDGYRWHCAIAAEMGSSDGGAPILFSDSTRTVSPGHKEGSVVVNCYCDLYVIPYLLDESLRLSNLEGDTLGGDVSVGGCHLRGLQYRKHPLVMQDRVTGRWVRPDNVPDDMPFHLLALGPYDVLACGEHDYPYLIDLREWLSGGCVDSAAEIMAESYFVNGRAD</sequence>
<protein>
    <recommendedName>
        <fullName evidence="4">F-box associated domain-containing protein</fullName>
    </recommendedName>
</protein>
<dbReference type="EMBL" id="BDIP01000928">
    <property type="protein sequence ID" value="GCA62569.1"/>
    <property type="molecule type" value="Genomic_DNA"/>
</dbReference>
<evidence type="ECO:0000313" key="2">
    <source>
        <dbReference type="EMBL" id="GCA62569.1"/>
    </source>
</evidence>
<evidence type="ECO:0000313" key="3">
    <source>
        <dbReference type="Proteomes" id="UP000265618"/>
    </source>
</evidence>
<comment type="caution">
    <text evidence="2">The sequence shown here is derived from an EMBL/GenBank/DDBJ whole genome shotgun (WGS) entry which is preliminary data.</text>
</comment>
<feature type="region of interest" description="Disordered" evidence="1">
    <location>
        <begin position="1"/>
        <end position="39"/>
    </location>
</feature>
<gene>
    <name evidence="2" type="ORF">KIPB_004371</name>
</gene>
<reference evidence="2 3" key="1">
    <citation type="journal article" date="2018" name="PLoS ONE">
        <title>The draft genome of Kipferlia bialata reveals reductive genome evolution in fornicate parasites.</title>
        <authorList>
            <person name="Tanifuji G."/>
            <person name="Takabayashi S."/>
            <person name="Kume K."/>
            <person name="Takagi M."/>
            <person name="Nakayama T."/>
            <person name="Kamikawa R."/>
            <person name="Inagaki Y."/>
            <person name="Hashimoto T."/>
        </authorList>
    </citation>
    <scope>NUCLEOTIDE SEQUENCE [LARGE SCALE GENOMIC DNA]</scope>
    <source>
        <strain evidence="2">NY0173</strain>
    </source>
</reference>
<dbReference type="SUPFAM" id="SSF50965">
    <property type="entry name" value="Galactose oxidase, central domain"/>
    <property type="match status" value="1"/>
</dbReference>
<dbReference type="Proteomes" id="UP000265618">
    <property type="component" value="Unassembled WGS sequence"/>
</dbReference>
<name>A0A391NVT3_9EUKA</name>
<proteinExistence type="predicted"/>
<evidence type="ECO:0000256" key="1">
    <source>
        <dbReference type="SAM" id="MobiDB-lite"/>
    </source>
</evidence>
<keyword evidence="3" id="KW-1185">Reference proteome</keyword>
<dbReference type="AlphaFoldDB" id="A0A391NVT3"/>
<accession>A0A391NVT3</accession>
<evidence type="ECO:0008006" key="4">
    <source>
        <dbReference type="Google" id="ProtNLM"/>
    </source>
</evidence>
<organism evidence="2 3">
    <name type="scientific">Kipferlia bialata</name>
    <dbReference type="NCBI Taxonomy" id="797122"/>
    <lineage>
        <taxon>Eukaryota</taxon>
        <taxon>Metamonada</taxon>
        <taxon>Carpediemonas-like organisms</taxon>
        <taxon>Kipferlia</taxon>
    </lineage>
</organism>
<dbReference type="InterPro" id="IPR011043">
    <property type="entry name" value="Gal_Oxase/kelch_b-propeller"/>
</dbReference>